<dbReference type="OrthoDB" id="2333384at2759"/>
<organism evidence="5 6">
    <name type="scientific">Rhynchophorus ferrugineus</name>
    <name type="common">Red palm weevil</name>
    <name type="synonym">Curculio ferrugineus</name>
    <dbReference type="NCBI Taxonomy" id="354439"/>
    <lineage>
        <taxon>Eukaryota</taxon>
        <taxon>Metazoa</taxon>
        <taxon>Ecdysozoa</taxon>
        <taxon>Arthropoda</taxon>
        <taxon>Hexapoda</taxon>
        <taxon>Insecta</taxon>
        <taxon>Pterygota</taxon>
        <taxon>Neoptera</taxon>
        <taxon>Endopterygota</taxon>
        <taxon>Coleoptera</taxon>
        <taxon>Polyphaga</taxon>
        <taxon>Cucujiformia</taxon>
        <taxon>Curculionidae</taxon>
        <taxon>Dryophthorinae</taxon>
        <taxon>Rhynchophorus</taxon>
    </lineage>
</organism>
<evidence type="ECO:0000313" key="5">
    <source>
        <dbReference type="EMBL" id="KAF7287453.1"/>
    </source>
</evidence>
<dbReference type="Pfam" id="PF00339">
    <property type="entry name" value="Arrestin_N"/>
    <property type="match status" value="1"/>
</dbReference>
<evidence type="ECO:0000256" key="3">
    <source>
        <dbReference type="SAM" id="MobiDB-lite"/>
    </source>
</evidence>
<feature type="domain" description="Arrestin C-terminal-like" evidence="4">
    <location>
        <begin position="171"/>
        <end position="304"/>
    </location>
</feature>
<feature type="region of interest" description="Disordered" evidence="3">
    <location>
        <begin position="330"/>
        <end position="389"/>
    </location>
</feature>
<evidence type="ECO:0000256" key="2">
    <source>
        <dbReference type="ARBA" id="ARBA00022606"/>
    </source>
</evidence>
<dbReference type="AlphaFoldDB" id="A0A834IZZ2"/>
<dbReference type="Pfam" id="PF02752">
    <property type="entry name" value="Arrestin_C"/>
    <property type="match status" value="1"/>
</dbReference>
<name>A0A834IZZ2_RHYFE</name>
<accession>A0A834IZZ2</accession>
<dbReference type="Proteomes" id="UP000625711">
    <property type="component" value="Unassembled WGS sequence"/>
</dbReference>
<comment type="caution">
    <text evidence="5">The sequence shown here is derived from an EMBL/GenBank/DDBJ whole genome shotgun (WGS) entry which is preliminary data.</text>
</comment>
<dbReference type="Gene3D" id="2.60.40.640">
    <property type="match status" value="2"/>
</dbReference>
<reference evidence="5" key="1">
    <citation type="submission" date="2020-08" db="EMBL/GenBank/DDBJ databases">
        <title>Genome sequencing and assembly of the red palm weevil Rhynchophorus ferrugineus.</title>
        <authorList>
            <person name="Dias G.B."/>
            <person name="Bergman C.M."/>
            <person name="Manee M."/>
        </authorList>
    </citation>
    <scope>NUCLEOTIDE SEQUENCE</scope>
    <source>
        <strain evidence="5">AA-2017</strain>
        <tissue evidence="5">Whole larva</tissue>
    </source>
</reference>
<dbReference type="SUPFAM" id="SSF81296">
    <property type="entry name" value="E set domains"/>
    <property type="match status" value="2"/>
</dbReference>
<sequence length="389" mass="43444">MSSIKIIINSLKYNVGDTITGKVVCNFNSGKQFRKISIRLKCQEQTEWTDTESHYNQHTKKNELRTITRTGHNDLYNNQIILQNEGTLPPGHYEYPISLQIPEHLPSSFKGSYGSIRYILKAVVDRPWKIDMEDILDLHIDSPIKLNNLPADVKDPVELSDEKTVGCFCCASGEITLTVSLERQAFAVGENIYVKTYCLNMSNANVVRLSYDVKSKLTYKTTSPSVDHKYDSELITQNVEGGVGAHSERECIVMLEIPPTSPVYNFTGCSLFKYHFELTVTAEISGCHTDIDLSKKIYLGHIPYNTAQYPSQYPSPIGFLPPIPMPMPLPIPQNVPTENQTGPSAPMEELTPSAPPKSILSNDSNTDNQTINEAPPPSYDEATSINKPK</sequence>
<dbReference type="SMART" id="SM01017">
    <property type="entry name" value="Arrestin_C"/>
    <property type="match status" value="2"/>
</dbReference>
<dbReference type="EMBL" id="JAACXV010000013">
    <property type="protein sequence ID" value="KAF7287453.1"/>
    <property type="molecule type" value="Genomic_DNA"/>
</dbReference>
<dbReference type="InterPro" id="IPR014752">
    <property type="entry name" value="Arrestin-like_C"/>
</dbReference>
<dbReference type="GO" id="GO:0005737">
    <property type="term" value="C:cytoplasm"/>
    <property type="evidence" value="ECO:0007669"/>
    <property type="project" value="TreeGrafter"/>
</dbReference>
<keyword evidence="2" id="KW-0716">Sensory transduction</keyword>
<protein>
    <recommendedName>
        <fullName evidence="4">Arrestin C-terminal-like domain-containing protein</fullName>
    </recommendedName>
</protein>
<dbReference type="InterPro" id="IPR014756">
    <property type="entry name" value="Ig_E-set"/>
</dbReference>
<dbReference type="GO" id="GO:0015031">
    <property type="term" value="P:protein transport"/>
    <property type="evidence" value="ECO:0007669"/>
    <property type="project" value="TreeGrafter"/>
</dbReference>
<evidence type="ECO:0000259" key="4">
    <source>
        <dbReference type="SMART" id="SM01017"/>
    </source>
</evidence>
<dbReference type="InterPro" id="IPR011022">
    <property type="entry name" value="Arrestin_C-like"/>
</dbReference>
<feature type="compositionally biased region" description="Polar residues" evidence="3">
    <location>
        <begin position="359"/>
        <end position="372"/>
    </location>
</feature>
<dbReference type="InterPro" id="IPR050357">
    <property type="entry name" value="Arrestin_domain-protein"/>
</dbReference>
<keyword evidence="6" id="KW-1185">Reference proteome</keyword>
<gene>
    <name evidence="5" type="ORF">GWI33_001422</name>
</gene>
<feature type="compositionally biased region" description="Polar residues" evidence="3">
    <location>
        <begin position="334"/>
        <end position="343"/>
    </location>
</feature>
<dbReference type="PANTHER" id="PTHR11188">
    <property type="entry name" value="ARRESTIN DOMAIN CONTAINING PROTEIN"/>
    <property type="match status" value="1"/>
</dbReference>
<evidence type="ECO:0000313" key="6">
    <source>
        <dbReference type="Proteomes" id="UP000625711"/>
    </source>
</evidence>
<comment type="similarity">
    <text evidence="1">Belongs to the arrestin family.</text>
</comment>
<proteinExistence type="inferred from homology"/>
<feature type="domain" description="Arrestin C-terminal-like" evidence="4">
    <location>
        <begin position="2"/>
        <end position="151"/>
    </location>
</feature>
<dbReference type="PANTHER" id="PTHR11188:SF176">
    <property type="entry name" value="ARRESTIN DOMAIN-CONTAINING PROTEIN 1"/>
    <property type="match status" value="1"/>
</dbReference>
<dbReference type="InterPro" id="IPR011021">
    <property type="entry name" value="Arrestin-like_N"/>
</dbReference>
<evidence type="ECO:0000256" key="1">
    <source>
        <dbReference type="ARBA" id="ARBA00005298"/>
    </source>
</evidence>